<keyword evidence="1" id="KW-1133">Transmembrane helix</keyword>
<evidence type="ECO:0000313" key="3">
    <source>
        <dbReference type="Proteomes" id="UP001458415"/>
    </source>
</evidence>
<evidence type="ECO:0000256" key="1">
    <source>
        <dbReference type="SAM" id="Phobius"/>
    </source>
</evidence>
<dbReference type="Proteomes" id="UP001458415">
    <property type="component" value="Unassembled WGS sequence"/>
</dbReference>
<feature type="transmembrane region" description="Helical" evidence="1">
    <location>
        <begin position="90"/>
        <end position="108"/>
    </location>
</feature>
<comment type="caution">
    <text evidence="2">The sequence shown here is derived from an EMBL/GenBank/DDBJ whole genome shotgun (WGS) entry which is preliminary data.</text>
</comment>
<proteinExistence type="predicted"/>
<gene>
    <name evidence="2" type="ORF">ABT317_26515</name>
</gene>
<organism evidence="2 3">
    <name type="scientific">Streptomyces carpinensis</name>
    <dbReference type="NCBI Taxonomy" id="66369"/>
    <lineage>
        <taxon>Bacteria</taxon>
        <taxon>Bacillati</taxon>
        <taxon>Actinomycetota</taxon>
        <taxon>Actinomycetes</taxon>
        <taxon>Kitasatosporales</taxon>
        <taxon>Streptomycetaceae</taxon>
        <taxon>Streptomyces</taxon>
    </lineage>
</organism>
<dbReference type="RefSeq" id="WP_086725200.1">
    <property type="nucleotide sequence ID" value="NZ_MUBM01000085.1"/>
</dbReference>
<keyword evidence="1" id="KW-0472">Membrane</keyword>
<feature type="transmembrane region" description="Helical" evidence="1">
    <location>
        <begin position="196"/>
        <end position="215"/>
    </location>
</feature>
<protein>
    <submittedName>
        <fullName evidence="2">YoaK family protein</fullName>
    </submittedName>
</protein>
<name>A0ABV1W8B8_9ACTN</name>
<feature type="transmembrane region" description="Helical" evidence="1">
    <location>
        <begin position="12"/>
        <end position="30"/>
    </location>
</feature>
<evidence type="ECO:0000313" key="2">
    <source>
        <dbReference type="EMBL" id="MER6980426.1"/>
    </source>
</evidence>
<feature type="transmembrane region" description="Helical" evidence="1">
    <location>
        <begin position="55"/>
        <end position="78"/>
    </location>
</feature>
<feature type="transmembrane region" description="Helical" evidence="1">
    <location>
        <begin position="171"/>
        <end position="190"/>
    </location>
</feature>
<dbReference type="Pfam" id="PF06912">
    <property type="entry name" value="DUF1275"/>
    <property type="match status" value="1"/>
</dbReference>
<accession>A0ABV1W8B8</accession>
<keyword evidence="1" id="KW-0812">Transmembrane</keyword>
<sequence length="240" mass="25272">MATIHRRTDTLPVGAILASVGGFFDAYTFLRHGVFANLQSGNVVLFCVQATARHWHAAVVLLVPVAAFVVGVLAVEVLGVPRVGRLVRRPLRLVLTLQIALLAMIAALPDGAPAPVTTVTVSFVAALQFSTFTTLRDAPYATVMTSGNLRTSVVAAYQWTVGKDPAAARRAGRYAVMVGAFAVGAVVGAICTRTVGTPAIAVAAVLLTAVLVMLVRETRRLERRRTGMEPSSSTPSPNGR</sequence>
<dbReference type="InterPro" id="IPR010699">
    <property type="entry name" value="DUF1275"/>
</dbReference>
<dbReference type="PANTHER" id="PTHR37314">
    <property type="entry name" value="SLR0142 PROTEIN"/>
    <property type="match status" value="1"/>
</dbReference>
<reference evidence="2 3" key="1">
    <citation type="submission" date="2024-06" db="EMBL/GenBank/DDBJ databases">
        <title>The Natural Products Discovery Center: Release of the First 8490 Sequenced Strains for Exploring Actinobacteria Biosynthetic Diversity.</title>
        <authorList>
            <person name="Kalkreuter E."/>
            <person name="Kautsar S.A."/>
            <person name="Yang D."/>
            <person name="Bader C.D."/>
            <person name="Teijaro C.N."/>
            <person name="Fluegel L."/>
            <person name="Davis C.M."/>
            <person name="Simpson J.R."/>
            <person name="Lauterbach L."/>
            <person name="Steele A.D."/>
            <person name="Gui C."/>
            <person name="Meng S."/>
            <person name="Li G."/>
            <person name="Viehrig K."/>
            <person name="Ye F."/>
            <person name="Su P."/>
            <person name="Kiefer A.F."/>
            <person name="Nichols A."/>
            <person name="Cepeda A.J."/>
            <person name="Yan W."/>
            <person name="Fan B."/>
            <person name="Jiang Y."/>
            <person name="Adhikari A."/>
            <person name="Zheng C.-J."/>
            <person name="Schuster L."/>
            <person name="Cowan T.M."/>
            <person name="Smanski M.J."/>
            <person name="Chevrette M.G."/>
            <person name="De Carvalho L.P.S."/>
            <person name="Shen B."/>
        </authorList>
    </citation>
    <scope>NUCLEOTIDE SEQUENCE [LARGE SCALE GENOMIC DNA]</scope>
    <source>
        <strain evidence="2 3">NPDC000634</strain>
    </source>
</reference>
<feature type="transmembrane region" description="Helical" evidence="1">
    <location>
        <begin position="114"/>
        <end position="135"/>
    </location>
</feature>
<dbReference type="PANTHER" id="PTHR37314:SF4">
    <property type="entry name" value="UPF0700 TRANSMEMBRANE PROTEIN YOAK"/>
    <property type="match status" value="1"/>
</dbReference>
<dbReference type="EMBL" id="JBEPCU010000549">
    <property type="protein sequence ID" value="MER6980426.1"/>
    <property type="molecule type" value="Genomic_DNA"/>
</dbReference>
<keyword evidence="3" id="KW-1185">Reference proteome</keyword>